<dbReference type="RefSeq" id="WP_267774065.1">
    <property type="nucleotide sequence ID" value="NZ_JAPNKE010000002.1"/>
</dbReference>
<protein>
    <submittedName>
        <fullName evidence="2">Uncharacterized protein</fullName>
    </submittedName>
</protein>
<feature type="region of interest" description="Disordered" evidence="1">
    <location>
        <begin position="41"/>
        <end position="60"/>
    </location>
</feature>
<evidence type="ECO:0000313" key="3">
    <source>
        <dbReference type="Proteomes" id="UP001150924"/>
    </source>
</evidence>
<sequence length="60" mass="6640">MTLIFLGVPFLFVVAMLVRGALRTVQQWRFHRLARIDAPRPAPAAAPLPAVRRPGPPRIG</sequence>
<gene>
    <name evidence="2" type="ORF">OV079_36210</name>
</gene>
<comment type="caution">
    <text evidence="2">The sequence shown here is derived from an EMBL/GenBank/DDBJ whole genome shotgun (WGS) entry which is preliminary data.</text>
</comment>
<name>A0A9X3J2B3_9BACT</name>
<organism evidence="2 3">
    <name type="scientific">Nannocystis pusilla</name>
    <dbReference type="NCBI Taxonomy" id="889268"/>
    <lineage>
        <taxon>Bacteria</taxon>
        <taxon>Pseudomonadati</taxon>
        <taxon>Myxococcota</taxon>
        <taxon>Polyangia</taxon>
        <taxon>Nannocystales</taxon>
        <taxon>Nannocystaceae</taxon>
        <taxon>Nannocystis</taxon>
    </lineage>
</organism>
<evidence type="ECO:0000313" key="2">
    <source>
        <dbReference type="EMBL" id="MCY1010918.1"/>
    </source>
</evidence>
<dbReference type="EMBL" id="JAPNKE010000002">
    <property type="protein sequence ID" value="MCY1010918.1"/>
    <property type="molecule type" value="Genomic_DNA"/>
</dbReference>
<dbReference type="Proteomes" id="UP001150924">
    <property type="component" value="Unassembled WGS sequence"/>
</dbReference>
<accession>A0A9X3J2B3</accession>
<proteinExistence type="predicted"/>
<dbReference type="AlphaFoldDB" id="A0A9X3J2B3"/>
<keyword evidence="3" id="KW-1185">Reference proteome</keyword>
<evidence type="ECO:0000256" key="1">
    <source>
        <dbReference type="SAM" id="MobiDB-lite"/>
    </source>
</evidence>
<reference evidence="2" key="1">
    <citation type="submission" date="2022-11" db="EMBL/GenBank/DDBJ databases">
        <title>Minimal conservation of predation-associated metabolite biosynthetic gene clusters underscores biosynthetic potential of Myxococcota including descriptions for ten novel species: Archangium lansinium sp. nov., Myxococcus landrumus sp. nov., Nannocystis bai.</title>
        <authorList>
            <person name="Ahearne A."/>
            <person name="Stevens C."/>
            <person name="Phillips K."/>
        </authorList>
    </citation>
    <scope>NUCLEOTIDE SEQUENCE</scope>
    <source>
        <strain evidence="2">Na p29</strain>
    </source>
</reference>